<proteinExistence type="inferred from homology"/>
<dbReference type="Proteomes" id="UP001168380">
    <property type="component" value="Unassembled WGS sequence"/>
</dbReference>
<dbReference type="Gene3D" id="1.25.20.10">
    <property type="entry name" value="Bacterial muramidases"/>
    <property type="match status" value="1"/>
</dbReference>
<feature type="domain" description="Lytic transglycosylase superhelical linker" evidence="5">
    <location>
        <begin position="432"/>
        <end position="497"/>
    </location>
</feature>
<sequence length="669" mass="76295">MRLFNPGRQPRPRTFTPGALTGTLALGLALAFFSGSAAAAESRAAPSAIADKTEQRKLYGQAQKALSQSHYGEYRKLLTQLEHYPLKPYLEYRYIVRRLAQMPETDIDRFLRDYPGSYLAEKLERQWVEKLAEQRRWEDVLTYYNPDNSSTELECFALRARLNTGDQSALDEVGELWNVDRSQPKACDPLFAAWMDAERLTDDIAWQRFAKTMEARQRSLARYISKQMSPEVRALADLYYEVDRTPRALANMSRFSGQSDKMQQIILHGLQRLALRDASQAIDLWHRYDAQQLFDDSARLDTQRYIAVRLLRQGYTEQTEALLAATPALSSEDVTEWLVRDALRKQDWARVSKWIAQLPAEEQNSERWRYWNARALEQTAGSDGTEQALELYTEVAKTRSFYGFLSADRLQQDYELVDKPVDVAADVSLMVSDNPGVVRAKELFIIGENLNARREWYHTTRDMNEAEVMAAGKLAESWGWHRNGIQAMIQASYWDDLETRFPLAYHEQVQTTAKDTAIAPHLLFAIARQESAFTPDARSSAGALGLMQLLPSTARQTASRSGMSFSTYDLLKPETNIALGGRYLGQLLNQFDGNRILAAAAYNAGPNRVKQWLNKDKSAQLPFDIWIETIPYRETRGYVQNVLAYSVIYGYRLGDKKPFITKGEAGKSL</sequence>
<accession>A0ABT8TNF7</accession>
<evidence type="ECO:0000313" key="6">
    <source>
        <dbReference type="EMBL" id="MDO3384191.1"/>
    </source>
</evidence>
<evidence type="ECO:0000256" key="1">
    <source>
        <dbReference type="ARBA" id="ARBA00007734"/>
    </source>
</evidence>
<comment type="similarity">
    <text evidence="1">Belongs to the transglycosylase Slt family.</text>
</comment>
<feature type="domain" description="Transglycosylase SLT" evidence="4">
    <location>
        <begin position="510"/>
        <end position="619"/>
    </location>
</feature>
<dbReference type="SUPFAM" id="SSF48435">
    <property type="entry name" value="Bacterial muramidases"/>
    <property type="match status" value="1"/>
</dbReference>
<dbReference type="InterPro" id="IPR008258">
    <property type="entry name" value="Transglycosylase_SLT_dom_1"/>
</dbReference>
<evidence type="ECO:0000259" key="5">
    <source>
        <dbReference type="Pfam" id="PF14718"/>
    </source>
</evidence>
<gene>
    <name evidence="6" type="ORF">QWI16_18575</name>
</gene>
<dbReference type="PANTHER" id="PTHR37423:SF5">
    <property type="entry name" value="SOLUBLE LYTIC MUREIN TRANSGLYCOSYLASE"/>
    <property type="match status" value="1"/>
</dbReference>
<evidence type="ECO:0000313" key="7">
    <source>
        <dbReference type="Proteomes" id="UP001168380"/>
    </source>
</evidence>
<evidence type="ECO:0000259" key="4">
    <source>
        <dbReference type="Pfam" id="PF01464"/>
    </source>
</evidence>
<dbReference type="InterPro" id="IPR023346">
    <property type="entry name" value="Lysozyme-like_dom_sf"/>
</dbReference>
<feature type="signal peptide" evidence="3">
    <location>
        <begin position="1"/>
        <end position="39"/>
    </location>
</feature>
<keyword evidence="2 3" id="KW-0732">Signal</keyword>
<protein>
    <submittedName>
        <fullName evidence="6">Transglycosylase SLT domain-containing protein</fullName>
    </submittedName>
</protein>
<comment type="caution">
    <text evidence="6">The sequence shown here is derived from an EMBL/GenBank/DDBJ whole genome shotgun (WGS) entry which is preliminary data.</text>
</comment>
<evidence type="ECO:0000256" key="3">
    <source>
        <dbReference type="SAM" id="SignalP"/>
    </source>
</evidence>
<dbReference type="InterPro" id="IPR037061">
    <property type="entry name" value="Lytic_TGlycoase_superhlx_L_sf"/>
</dbReference>
<dbReference type="Pfam" id="PF01464">
    <property type="entry name" value="SLT"/>
    <property type="match status" value="1"/>
</dbReference>
<organism evidence="6 7">
    <name type="scientific">Gilvimarinus algae</name>
    <dbReference type="NCBI Taxonomy" id="3058037"/>
    <lineage>
        <taxon>Bacteria</taxon>
        <taxon>Pseudomonadati</taxon>
        <taxon>Pseudomonadota</taxon>
        <taxon>Gammaproteobacteria</taxon>
        <taxon>Cellvibrionales</taxon>
        <taxon>Cellvibrionaceae</taxon>
        <taxon>Gilvimarinus</taxon>
    </lineage>
</organism>
<evidence type="ECO:0000256" key="2">
    <source>
        <dbReference type="ARBA" id="ARBA00022729"/>
    </source>
</evidence>
<dbReference type="RefSeq" id="WP_302715551.1">
    <property type="nucleotide sequence ID" value="NZ_JAULRT010000062.1"/>
</dbReference>
<dbReference type="InterPro" id="IPR008939">
    <property type="entry name" value="Lytic_TGlycosylase_superhlx_U"/>
</dbReference>
<dbReference type="InterPro" id="IPR000189">
    <property type="entry name" value="Transglyc_AS"/>
</dbReference>
<dbReference type="InterPro" id="IPR012289">
    <property type="entry name" value="Lytic_TGlycosylase_superhlx_L"/>
</dbReference>
<dbReference type="PANTHER" id="PTHR37423">
    <property type="entry name" value="SOLUBLE LYTIC MUREIN TRANSGLYCOSYLASE-RELATED"/>
    <property type="match status" value="1"/>
</dbReference>
<dbReference type="PROSITE" id="PS00922">
    <property type="entry name" value="TRANSGLYCOSYLASE"/>
    <property type="match status" value="1"/>
</dbReference>
<dbReference type="EMBL" id="JAULRT010000062">
    <property type="protein sequence ID" value="MDO3384191.1"/>
    <property type="molecule type" value="Genomic_DNA"/>
</dbReference>
<reference evidence="6" key="1">
    <citation type="submission" date="2023-07" db="EMBL/GenBank/DDBJ databases">
        <title>Gilvimarinus algae sp. nov., isolated from the surface of Kelp.</title>
        <authorList>
            <person name="Sun Y.Y."/>
            <person name="Gong Y."/>
            <person name="Du Z.J."/>
        </authorList>
    </citation>
    <scope>NUCLEOTIDE SEQUENCE</scope>
    <source>
        <strain evidence="6">SDUM040014</strain>
    </source>
</reference>
<dbReference type="SUPFAM" id="SSF53955">
    <property type="entry name" value="Lysozyme-like"/>
    <property type="match status" value="1"/>
</dbReference>
<name>A0ABT8TNF7_9GAMM</name>
<keyword evidence="7" id="KW-1185">Reference proteome</keyword>
<dbReference type="CDD" id="cd13401">
    <property type="entry name" value="Slt70-like"/>
    <property type="match status" value="1"/>
</dbReference>
<dbReference type="Gene3D" id="1.10.530.10">
    <property type="match status" value="1"/>
</dbReference>
<feature type="chain" id="PRO_5045254890" evidence="3">
    <location>
        <begin position="40"/>
        <end position="669"/>
    </location>
</feature>
<dbReference type="Gene3D" id="1.10.1240.20">
    <property type="entry name" value="Lytic transglycosylase, superhelical linker domain"/>
    <property type="match status" value="1"/>
</dbReference>
<dbReference type="Pfam" id="PF14718">
    <property type="entry name" value="SLT_L"/>
    <property type="match status" value="1"/>
</dbReference>